<dbReference type="Pfam" id="PF00126">
    <property type="entry name" value="HTH_1"/>
    <property type="match status" value="1"/>
</dbReference>
<dbReference type="PANTHER" id="PTHR30118">
    <property type="entry name" value="HTH-TYPE TRANSCRIPTIONAL REGULATOR LEUO-RELATED"/>
    <property type="match status" value="1"/>
</dbReference>
<sequence>MDLNLLQVFDAVYRERSVSRAATRLGLSQPAISHALRRLRLELKDPLFVRAPGGVMPTAMAEQLGRTVAGALHALDAAIHQIHHFEPVSSSRTFRLYMTDIGELVFLPALMEALQQRAPGVKIEVEQMALEAILPGLESGALDLAVGYLPPLADVSQHRLLHERYVIVLRRDHPLAAAGGGLDPAALDYVLVRPHAEARRALQQQRLESRVRLVIPHFLVLPGVLARTDLAALVPSRMARLFVERGELVALDSPLATAAFDVRLYWYWRAEHDPGHRWLRELLIALFSEGGPGDGQRAPAAGMR</sequence>
<name>A0A2R4BLU8_THAAR</name>
<evidence type="ECO:0000313" key="6">
    <source>
        <dbReference type="EMBL" id="AVR88173.1"/>
    </source>
</evidence>
<evidence type="ECO:0000259" key="5">
    <source>
        <dbReference type="PROSITE" id="PS50931"/>
    </source>
</evidence>
<dbReference type="InterPro" id="IPR036388">
    <property type="entry name" value="WH-like_DNA-bd_sf"/>
</dbReference>
<proteinExistence type="inferred from homology"/>
<dbReference type="KEGG" id="tak:Tharo_1245"/>
<dbReference type="InterPro" id="IPR036390">
    <property type="entry name" value="WH_DNA-bd_sf"/>
</dbReference>
<dbReference type="RefSeq" id="WP_211309666.1">
    <property type="nucleotide sequence ID" value="NZ_CP028339.1"/>
</dbReference>
<dbReference type="InterPro" id="IPR050389">
    <property type="entry name" value="LysR-type_TF"/>
</dbReference>
<evidence type="ECO:0000256" key="2">
    <source>
        <dbReference type="ARBA" id="ARBA00023015"/>
    </source>
</evidence>
<dbReference type="PANTHER" id="PTHR30118:SF15">
    <property type="entry name" value="TRANSCRIPTIONAL REGULATORY PROTEIN"/>
    <property type="match status" value="1"/>
</dbReference>
<reference evidence="6 7" key="1">
    <citation type="submission" date="2018-03" db="EMBL/GenBank/DDBJ databases">
        <title>Complete genome sequence of Thauera aromatica, a model organism for studying aromatic compound degradation under denitrifying conditions.</title>
        <authorList>
            <person name="Lo H.-Y."/>
            <person name="Goris T."/>
            <person name="Boll M."/>
            <person name="Mueller J.A."/>
        </authorList>
    </citation>
    <scope>NUCLEOTIDE SEQUENCE [LARGE SCALE GENOMIC DNA]</scope>
    <source>
        <strain evidence="6 7">K172</strain>
    </source>
</reference>
<dbReference type="SUPFAM" id="SSF46785">
    <property type="entry name" value="Winged helix' DNA-binding domain"/>
    <property type="match status" value="1"/>
</dbReference>
<dbReference type="AlphaFoldDB" id="A0A2R4BLU8"/>
<accession>A0A2R4BLU8</accession>
<keyword evidence="2" id="KW-0805">Transcription regulation</keyword>
<comment type="similarity">
    <text evidence="1">Belongs to the LysR transcriptional regulatory family.</text>
</comment>
<dbReference type="CDD" id="cd08459">
    <property type="entry name" value="PBP2_DntR_NahR_LinR_like"/>
    <property type="match status" value="1"/>
</dbReference>
<dbReference type="InterPro" id="IPR000847">
    <property type="entry name" value="LysR_HTH_N"/>
</dbReference>
<dbReference type="EMBL" id="CP028339">
    <property type="protein sequence ID" value="AVR88173.1"/>
    <property type="molecule type" value="Genomic_DNA"/>
</dbReference>
<dbReference type="GO" id="GO:0003700">
    <property type="term" value="F:DNA-binding transcription factor activity"/>
    <property type="evidence" value="ECO:0007669"/>
    <property type="project" value="InterPro"/>
</dbReference>
<dbReference type="SUPFAM" id="SSF53850">
    <property type="entry name" value="Periplasmic binding protein-like II"/>
    <property type="match status" value="1"/>
</dbReference>
<evidence type="ECO:0000256" key="1">
    <source>
        <dbReference type="ARBA" id="ARBA00009437"/>
    </source>
</evidence>
<evidence type="ECO:0000256" key="3">
    <source>
        <dbReference type="ARBA" id="ARBA00023125"/>
    </source>
</evidence>
<protein>
    <submittedName>
        <fullName evidence="6">LysR-family transcriptional regulator</fullName>
    </submittedName>
</protein>
<keyword evidence="4" id="KW-0804">Transcription</keyword>
<feature type="domain" description="HTH lysR-type" evidence="5">
    <location>
        <begin position="1"/>
        <end position="58"/>
    </location>
</feature>
<dbReference type="GO" id="GO:0003677">
    <property type="term" value="F:DNA binding"/>
    <property type="evidence" value="ECO:0007669"/>
    <property type="project" value="UniProtKB-KW"/>
</dbReference>
<dbReference type="PRINTS" id="PR00039">
    <property type="entry name" value="HTHLYSR"/>
</dbReference>
<dbReference type="Gene3D" id="1.10.10.10">
    <property type="entry name" value="Winged helix-like DNA-binding domain superfamily/Winged helix DNA-binding domain"/>
    <property type="match status" value="1"/>
</dbReference>
<dbReference type="InterPro" id="IPR005119">
    <property type="entry name" value="LysR_subst-bd"/>
</dbReference>
<dbReference type="Pfam" id="PF03466">
    <property type="entry name" value="LysR_substrate"/>
    <property type="match status" value="1"/>
</dbReference>
<keyword evidence="7" id="KW-1185">Reference proteome</keyword>
<evidence type="ECO:0000313" key="7">
    <source>
        <dbReference type="Proteomes" id="UP000241885"/>
    </source>
</evidence>
<dbReference type="PROSITE" id="PS50931">
    <property type="entry name" value="HTH_LYSR"/>
    <property type="match status" value="1"/>
</dbReference>
<gene>
    <name evidence="6" type="ORF">Tharo_1245</name>
</gene>
<evidence type="ECO:0000256" key="4">
    <source>
        <dbReference type="ARBA" id="ARBA00023163"/>
    </source>
</evidence>
<keyword evidence="3" id="KW-0238">DNA-binding</keyword>
<dbReference type="Proteomes" id="UP000241885">
    <property type="component" value="Chromosome"/>
</dbReference>
<organism evidence="6 7">
    <name type="scientific">Thauera aromatica K172</name>
    <dbReference type="NCBI Taxonomy" id="44139"/>
    <lineage>
        <taxon>Bacteria</taxon>
        <taxon>Pseudomonadati</taxon>
        <taxon>Pseudomonadota</taxon>
        <taxon>Betaproteobacteria</taxon>
        <taxon>Rhodocyclales</taxon>
        <taxon>Zoogloeaceae</taxon>
        <taxon>Thauera</taxon>
    </lineage>
</organism>
<dbReference type="Gene3D" id="3.40.190.10">
    <property type="entry name" value="Periplasmic binding protein-like II"/>
    <property type="match status" value="2"/>
</dbReference>